<protein>
    <submittedName>
        <fullName evidence="1">Uncharacterized protein</fullName>
    </submittedName>
</protein>
<reference evidence="1" key="1">
    <citation type="submission" date="2020-03" db="EMBL/GenBank/DDBJ databases">
        <title>Draft sequencing of Paenibacilllus sp. S3N08.</title>
        <authorList>
            <person name="Kim D.-U."/>
        </authorList>
    </citation>
    <scope>NUCLEOTIDE SEQUENCE</scope>
    <source>
        <strain evidence="1">S3N08</strain>
    </source>
</reference>
<dbReference type="EMBL" id="JAAOIW010000011">
    <property type="protein sequence ID" value="NHN33209.1"/>
    <property type="molecule type" value="Genomic_DNA"/>
</dbReference>
<evidence type="ECO:0000313" key="1">
    <source>
        <dbReference type="EMBL" id="NHN33209.1"/>
    </source>
</evidence>
<keyword evidence="2" id="KW-1185">Reference proteome</keyword>
<proteinExistence type="predicted"/>
<accession>A0ABX0JA01</accession>
<sequence length="85" mass="9973">MHLDDVIKKNQCMIKVGQPIEIESLDGTVTKGEFFKRWNRFDGKICLVIIERKNESHEQMHYIDEKEIADIRILGPFGKPLLYLV</sequence>
<dbReference type="Proteomes" id="UP001165962">
    <property type="component" value="Unassembled WGS sequence"/>
</dbReference>
<gene>
    <name evidence="1" type="ORF">G9U52_25685</name>
</gene>
<name>A0ABX0JA01_9BACL</name>
<comment type="caution">
    <text evidence="1">The sequence shown here is derived from an EMBL/GenBank/DDBJ whole genome shotgun (WGS) entry which is preliminary data.</text>
</comment>
<evidence type="ECO:0000313" key="2">
    <source>
        <dbReference type="Proteomes" id="UP001165962"/>
    </source>
</evidence>
<organism evidence="1 2">
    <name type="scientific">Paenibacillus agricola</name>
    <dbReference type="NCBI Taxonomy" id="2716264"/>
    <lineage>
        <taxon>Bacteria</taxon>
        <taxon>Bacillati</taxon>
        <taxon>Bacillota</taxon>
        <taxon>Bacilli</taxon>
        <taxon>Bacillales</taxon>
        <taxon>Paenibacillaceae</taxon>
        <taxon>Paenibacillus</taxon>
    </lineage>
</organism>